<dbReference type="SUPFAM" id="SSF53328">
    <property type="entry name" value="Formyltransferase"/>
    <property type="match status" value="1"/>
</dbReference>
<dbReference type="CDD" id="cd08704">
    <property type="entry name" value="Met_tRNA_FMT_C"/>
    <property type="match status" value="1"/>
</dbReference>
<dbReference type="SUPFAM" id="SSF50486">
    <property type="entry name" value="FMT C-terminal domain-like"/>
    <property type="match status" value="1"/>
</dbReference>
<reference evidence="6 7" key="1">
    <citation type="submission" date="2020-08" db="EMBL/GenBank/DDBJ databases">
        <title>Genomic Encyclopedia of Type Strains, Phase IV (KMG-IV): sequencing the most valuable type-strain genomes for metagenomic binning, comparative biology and taxonomic classification.</title>
        <authorList>
            <person name="Goeker M."/>
        </authorList>
    </citation>
    <scope>NUCLEOTIDE SEQUENCE [LARGE SCALE GENOMIC DNA]</scope>
    <source>
        <strain evidence="6 7">DSM 17455</strain>
    </source>
</reference>
<comment type="similarity">
    <text evidence="1">Belongs to the Fmt family.</text>
</comment>
<dbReference type="PANTHER" id="PTHR11138:SF5">
    <property type="entry name" value="METHIONYL-TRNA FORMYLTRANSFERASE, MITOCHONDRIAL"/>
    <property type="match status" value="1"/>
</dbReference>
<name>A0ABR6CAR2_9HYPH</name>
<evidence type="ECO:0000313" key="7">
    <source>
        <dbReference type="Proteomes" id="UP000587524"/>
    </source>
</evidence>
<dbReference type="InterPro" id="IPR005793">
    <property type="entry name" value="Formyl_trans_C"/>
</dbReference>
<dbReference type="Gene3D" id="3.40.50.12230">
    <property type="match status" value="1"/>
</dbReference>
<evidence type="ECO:0000259" key="4">
    <source>
        <dbReference type="Pfam" id="PF00551"/>
    </source>
</evidence>
<sequence length="321" mass="34605">MRIAIIGQQAFGKSVLEAFLARSDEVAGVFCAPEKSGARADPLRLAAEEHGLRLFQLPNLKSPAAEGALRALDVDLAVMAYVLQFAPQAFVNIPKHGTIQYHPSLLPAYRGPSSINWPIIKGEKETGITIFRPNDGLDEGPVILQKRVAIGPDDTLGTVYFDRLFPLGVEAMLEAADLVVAGRHTETVQDEDAASYEGWCRDGEAEINWHMHLDFLHDLIRGCDPAPGAWTTVLGQRVRLFESRKHAVRRFGDVGGKPGTITAIGDQTISIAAQGGTVEIGKVRTESGQKSSAAAFAKSHGLAVGDVFESEMRDELAEVVG</sequence>
<dbReference type="InterPro" id="IPR036477">
    <property type="entry name" value="Formyl_transf_N_sf"/>
</dbReference>
<evidence type="ECO:0000259" key="5">
    <source>
        <dbReference type="Pfam" id="PF02911"/>
    </source>
</evidence>
<dbReference type="InterPro" id="IPR011034">
    <property type="entry name" value="Formyl_transferase-like_C_sf"/>
</dbReference>
<dbReference type="PANTHER" id="PTHR11138">
    <property type="entry name" value="METHIONYL-TRNA FORMYLTRANSFERASE"/>
    <property type="match status" value="1"/>
</dbReference>
<evidence type="ECO:0000256" key="2">
    <source>
        <dbReference type="ARBA" id="ARBA00022679"/>
    </source>
</evidence>
<dbReference type="GO" id="GO:0004479">
    <property type="term" value="F:methionyl-tRNA formyltransferase activity"/>
    <property type="evidence" value="ECO:0007669"/>
    <property type="project" value="UniProtKB-EC"/>
</dbReference>
<proteinExistence type="inferred from homology"/>
<feature type="domain" description="Formyl transferase N-terminal" evidence="4">
    <location>
        <begin position="1"/>
        <end position="168"/>
    </location>
</feature>
<keyword evidence="7" id="KW-1185">Reference proteome</keyword>
<dbReference type="InterPro" id="IPR044135">
    <property type="entry name" value="Met-tRNA-FMT_C"/>
</dbReference>
<organism evidence="6 7">
    <name type="scientific">Aminobacter ciceronei</name>
    <dbReference type="NCBI Taxonomy" id="150723"/>
    <lineage>
        <taxon>Bacteria</taxon>
        <taxon>Pseudomonadati</taxon>
        <taxon>Pseudomonadota</taxon>
        <taxon>Alphaproteobacteria</taxon>
        <taxon>Hyphomicrobiales</taxon>
        <taxon>Phyllobacteriaceae</taxon>
        <taxon>Aminobacter</taxon>
    </lineage>
</organism>
<dbReference type="EMBL" id="JACJHZ010000018">
    <property type="protein sequence ID" value="MBA9021718.1"/>
    <property type="molecule type" value="Genomic_DNA"/>
</dbReference>
<dbReference type="RefSeq" id="WP_182574903.1">
    <property type="nucleotide sequence ID" value="NZ_JACJHY010000018.1"/>
</dbReference>
<protein>
    <submittedName>
        <fullName evidence="6">Methionyl-tRNA formyltransferase</fullName>
        <ecNumber evidence="6">2.1.2.9</ecNumber>
    </submittedName>
</protein>
<accession>A0ABR6CAR2</accession>
<dbReference type="EC" id="2.1.2.9" evidence="6"/>
<gene>
    <name evidence="6" type="ORF">HNQ97_003727</name>
</gene>
<dbReference type="Pfam" id="PF00551">
    <property type="entry name" value="Formyl_trans_N"/>
    <property type="match status" value="1"/>
</dbReference>
<evidence type="ECO:0000256" key="1">
    <source>
        <dbReference type="ARBA" id="ARBA00010699"/>
    </source>
</evidence>
<feature type="domain" description="Formyl transferase C-terminal" evidence="5">
    <location>
        <begin position="204"/>
        <end position="300"/>
    </location>
</feature>
<keyword evidence="2 6" id="KW-0808">Transferase</keyword>
<comment type="caution">
    <text evidence="6">The sequence shown here is derived from an EMBL/GenBank/DDBJ whole genome shotgun (WGS) entry which is preliminary data.</text>
</comment>
<keyword evidence="3" id="KW-0648">Protein biosynthesis</keyword>
<evidence type="ECO:0000256" key="3">
    <source>
        <dbReference type="ARBA" id="ARBA00022917"/>
    </source>
</evidence>
<dbReference type="Pfam" id="PF02911">
    <property type="entry name" value="Formyl_trans_C"/>
    <property type="match status" value="1"/>
</dbReference>
<dbReference type="InterPro" id="IPR002376">
    <property type="entry name" value="Formyl_transf_N"/>
</dbReference>
<dbReference type="Proteomes" id="UP000587524">
    <property type="component" value="Unassembled WGS sequence"/>
</dbReference>
<evidence type="ECO:0000313" key="6">
    <source>
        <dbReference type="EMBL" id="MBA9021718.1"/>
    </source>
</evidence>